<dbReference type="RefSeq" id="WP_129191799.1">
    <property type="nucleotide sequence ID" value="NZ_CP035491.1"/>
</dbReference>
<reference evidence="1 2" key="1">
    <citation type="submission" date="2019-01" db="EMBL/GenBank/DDBJ databases">
        <title>Genome sequencing of strain FW100M-8.</title>
        <authorList>
            <person name="Heo J."/>
            <person name="Kim S.-J."/>
            <person name="Kim J.-S."/>
            <person name="Hong S.-B."/>
            <person name="Kwon S.-W."/>
        </authorList>
    </citation>
    <scope>NUCLEOTIDE SEQUENCE [LARGE SCALE GENOMIC DNA]</scope>
    <source>
        <strain evidence="1 2">FW100M-8</strain>
    </source>
</reference>
<evidence type="ECO:0000313" key="2">
    <source>
        <dbReference type="Proteomes" id="UP000291259"/>
    </source>
</evidence>
<dbReference type="OrthoDB" id="9757917at2"/>
<name>A0A4P6FGJ9_9MICO</name>
<protein>
    <submittedName>
        <fullName evidence="1">Uncharacterized protein</fullName>
    </submittedName>
</protein>
<dbReference type="EMBL" id="CP035491">
    <property type="protein sequence ID" value="QAY74253.1"/>
    <property type="molecule type" value="Genomic_DNA"/>
</dbReference>
<organism evidence="1 2">
    <name type="scientific">Agromyces protaetiae</name>
    <dbReference type="NCBI Taxonomy" id="2509455"/>
    <lineage>
        <taxon>Bacteria</taxon>
        <taxon>Bacillati</taxon>
        <taxon>Actinomycetota</taxon>
        <taxon>Actinomycetes</taxon>
        <taxon>Micrococcales</taxon>
        <taxon>Microbacteriaceae</taxon>
        <taxon>Agromyces</taxon>
    </lineage>
</organism>
<gene>
    <name evidence="1" type="ORF">ET445_13885</name>
</gene>
<dbReference type="KEGG" id="agf:ET445_13885"/>
<dbReference type="Proteomes" id="UP000291259">
    <property type="component" value="Chromosome"/>
</dbReference>
<proteinExistence type="predicted"/>
<keyword evidence="2" id="KW-1185">Reference proteome</keyword>
<evidence type="ECO:0000313" key="1">
    <source>
        <dbReference type="EMBL" id="QAY74253.1"/>
    </source>
</evidence>
<sequence length="413" mass="46455">MVSDWERGLREEASSKRHDVRIFAREHFPVLAAALELSPGERLESRVLASVAAFDRDASDAPQWDEFRALLWAACAWWGISELRPTREQWAAYTKTAGLADEHEYARDVDRRSFRHAWAAHEYRGRRQGLSEPFPLGAADYENGRRNPLKAQVQDALIAFLLALTHDGDGAEFWDSRTNRLVRAGVPVAPDDGAAVQRPTHHEDSTPPAVQAFYERVRRLGQRIVPALLTEAEDIASELEMPPPASWAEFGRRLVVLVRIRGVLERLTPAVFEASLSDLMTLISPMDGGEFAASHARHARRLSERYVRPWVTLTPVQLSNSATMAMQTRQEWRQLTGQTPPAVVPMRLEETQLAWAVAGVQLEEIDRILDLQGDDRLAERSVGDLRAALDRIGAIRSEPSALKSDRMRSDEQP</sequence>
<accession>A0A4P6FGJ9</accession>
<dbReference type="AlphaFoldDB" id="A0A4P6FGJ9"/>